<reference evidence="2 3" key="1">
    <citation type="submission" date="2024-10" db="EMBL/GenBank/DDBJ databases">
        <title>Updated reference genomes for cyclostephanoid diatoms.</title>
        <authorList>
            <person name="Roberts W.R."/>
            <person name="Alverson A.J."/>
        </authorList>
    </citation>
    <scope>NUCLEOTIDE SEQUENCE [LARGE SCALE GENOMIC DNA]</scope>
    <source>
        <strain evidence="2 3">AJA276-08</strain>
    </source>
</reference>
<sequence>DDDERSGGGGRSGGGDGRSNDRGSLDDFLSYLSSVRPLHPTLSGSSPAPVFLAANVARVGNDDAAPPSDVELIEPSAPPLSELDAEESTETYSMPHVTFATPVPPPFAPRNHAMASTMMAANDYVIATPVASSAMTIAAFLDHPLDPPEMAAFRDCHQQPSTGNEAAATNKEFESTNFGH</sequence>
<dbReference type="AlphaFoldDB" id="A0ABD3Q420"/>
<feature type="region of interest" description="Disordered" evidence="1">
    <location>
        <begin position="1"/>
        <end position="26"/>
    </location>
</feature>
<keyword evidence="3" id="KW-1185">Reference proteome</keyword>
<protein>
    <submittedName>
        <fullName evidence="2">Uncharacterized protein</fullName>
    </submittedName>
</protein>
<comment type="caution">
    <text evidence="2">The sequence shown here is derived from an EMBL/GenBank/DDBJ whole genome shotgun (WGS) entry which is preliminary data.</text>
</comment>
<organism evidence="2 3">
    <name type="scientific">Stephanodiscus triporus</name>
    <dbReference type="NCBI Taxonomy" id="2934178"/>
    <lineage>
        <taxon>Eukaryota</taxon>
        <taxon>Sar</taxon>
        <taxon>Stramenopiles</taxon>
        <taxon>Ochrophyta</taxon>
        <taxon>Bacillariophyta</taxon>
        <taxon>Coscinodiscophyceae</taxon>
        <taxon>Thalassiosirophycidae</taxon>
        <taxon>Stephanodiscales</taxon>
        <taxon>Stephanodiscaceae</taxon>
        <taxon>Stephanodiscus</taxon>
    </lineage>
</organism>
<feature type="region of interest" description="Disordered" evidence="1">
    <location>
        <begin position="159"/>
        <end position="180"/>
    </location>
</feature>
<gene>
    <name evidence="2" type="ORF">ACHAW5_009941</name>
</gene>
<feature type="region of interest" description="Disordered" evidence="1">
    <location>
        <begin position="62"/>
        <end position="88"/>
    </location>
</feature>
<evidence type="ECO:0000313" key="3">
    <source>
        <dbReference type="Proteomes" id="UP001530315"/>
    </source>
</evidence>
<name>A0ABD3Q420_9STRA</name>
<dbReference type="Proteomes" id="UP001530315">
    <property type="component" value="Unassembled WGS sequence"/>
</dbReference>
<evidence type="ECO:0000313" key="2">
    <source>
        <dbReference type="EMBL" id="KAL3794960.1"/>
    </source>
</evidence>
<proteinExistence type="predicted"/>
<dbReference type="EMBL" id="JALLAZ020000450">
    <property type="protein sequence ID" value="KAL3794960.1"/>
    <property type="molecule type" value="Genomic_DNA"/>
</dbReference>
<feature type="compositionally biased region" description="Gly residues" evidence="1">
    <location>
        <begin position="7"/>
        <end position="17"/>
    </location>
</feature>
<accession>A0ABD3Q420</accession>
<evidence type="ECO:0000256" key="1">
    <source>
        <dbReference type="SAM" id="MobiDB-lite"/>
    </source>
</evidence>
<feature type="non-terminal residue" evidence="2">
    <location>
        <position position="1"/>
    </location>
</feature>